<reference evidence="3 4" key="1">
    <citation type="submission" date="2023-02" db="EMBL/GenBank/DDBJ databases">
        <title>LHISI_Scaffold_Assembly.</title>
        <authorList>
            <person name="Stuart O.P."/>
            <person name="Cleave R."/>
            <person name="Magrath M.J.L."/>
            <person name="Mikheyev A.S."/>
        </authorList>
    </citation>
    <scope>NUCLEOTIDE SEQUENCE [LARGE SCALE GENOMIC DNA]</scope>
    <source>
        <strain evidence="3">Daus_M_001</strain>
        <tissue evidence="3">Leg muscle</tissue>
    </source>
</reference>
<evidence type="ECO:0000259" key="2">
    <source>
        <dbReference type="PROSITE" id="PS50158"/>
    </source>
</evidence>
<dbReference type="PANTHER" id="PTHR47592">
    <property type="entry name" value="PBF68 PROTEIN"/>
    <property type="match status" value="1"/>
</dbReference>
<sequence length="403" mass="45175">MASEKVNYPLLSDDNYHAWARTRAGLEQRRLWDAIDPGYDEDPEKLTPKQRTRDPDALKFIIQVVEDQYLNDLDHVGGLNFAGKATTAFMLRGLPRSIYEDLIRSLEYDEESLSAKMVTARLLLEERRQNMDKEQESSEIKAFMSKMNLRSITGNIQMYTDDDYRSVEKPTVGLPYRRRFERPETEQRNVVCYACNEIGHIARVCPKVAAEGKNKKQSQATREEAVEDARAAEVEYESTVLDEDGAVAIAHFKVSCANKLGQSCKAVWIMDSGATHHMTPYREHIEDFDGILTGTMTLANGECATAKGKGKVTLIMTGKCGGWTIQLSEVIYVPEVKDGYIKVMDGNEMTLNAFGGGSDMYLISCQAYKENGKLVKCDSVKGNLPTGMTAMKSAVACHRRMGR</sequence>
<dbReference type="Pfam" id="PF22936">
    <property type="entry name" value="Pol_BBD"/>
    <property type="match status" value="1"/>
</dbReference>
<accession>A0ABQ9IGC5</accession>
<dbReference type="SMART" id="SM00343">
    <property type="entry name" value="ZnF_C2HC"/>
    <property type="match status" value="1"/>
</dbReference>
<feature type="domain" description="CCHC-type" evidence="2">
    <location>
        <begin position="192"/>
        <end position="207"/>
    </location>
</feature>
<gene>
    <name evidence="3" type="ORF">PR048_001065</name>
</gene>
<keyword evidence="1" id="KW-0479">Metal-binding</keyword>
<organism evidence="3 4">
    <name type="scientific">Dryococelus australis</name>
    <dbReference type="NCBI Taxonomy" id="614101"/>
    <lineage>
        <taxon>Eukaryota</taxon>
        <taxon>Metazoa</taxon>
        <taxon>Ecdysozoa</taxon>
        <taxon>Arthropoda</taxon>
        <taxon>Hexapoda</taxon>
        <taxon>Insecta</taxon>
        <taxon>Pterygota</taxon>
        <taxon>Neoptera</taxon>
        <taxon>Polyneoptera</taxon>
        <taxon>Phasmatodea</taxon>
        <taxon>Verophasmatodea</taxon>
        <taxon>Anareolatae</taxon>
        <taxon>Phasmatidae</taxon>
        <taxon>Eurycanthinae</taxon>
        <taxon>Dryococelus</taxon>
    </lineage>
</organism>
<evidence type="ECO:0000313" key="4">
    <source>
        <dbReference type="Proteomes" id="UP001159363"/>
    </source>
</evidence>
<dbReference type="InterPro" id="IPR054722">
    <property type="entry name" value="PolX-like_BBD"/>
</dbReference>
<dbReference type="PROSITE" id="PS50158">
    <property type="entry name" value="ZF_CCHC"/>
    <property type="match status" value="1"/>
</dbReference>
<proteinExistence type="predicted"/>
<protein>
    <recommendedName>
        <fullName evidence="2">CCHC-type domain-containing protein</fullName>
    </recommendedName>
</protein>
<dbReference type="Pfam" id="PF00098">
    <property type="entry name" value="zf-CCHC"/>
    <property type="match status" value="1"/>
</dbReference>
<dbReference type="InterPro" id="IPR036875">
    <property type="entry name" value="Znf_CCHC_sf"/>
</dbReference>
<dbReference type="Gene3D" id="4.10.60.10">
    <property type="entry name" value="Zinc finger, CCHC-type"/>
    <property type="match status" value="1"/>
</dbReference>
<dbReference type="EMBL" id="JARBHB010000001">
    <property type="protein sequence ID" value="KAJ8895727.1"/>
    <property type="molecule type" value="Genomic_DNA"/>
</dbReference>
<dbReference type="SUPFAM" id="SSF57756">
    <property type="entry name" value="Retrovirus zinc finger-like domains"/>
    <property type="match status" value="1"/>
</dbReference>
<evidence type="ECO:0000313" key="3">
    <source>
        <dbReference type="EMBL" id="KAJ8895727.1"/>
    </source>
</evidence>
<dbReference type="Proteomes" id="UP001159363">
    <property type="component" value="Chromosome 1"/>
</dbReference>
<evidence type="ECO:0000256" key="1">
    <source>
        <dbReference type="PROSITE-ProRule" id="PRU00047"/>
    </source>
</evidence>
<keyword evidence="1" id="KW-0863">Zinc-finger</keyword>
<dbReference type="InterPro" id="IPR001878">
    <property type="entry name" value="Znf_CCHC"/>
</dbReference>
<keyword evidence="1" id="KW-0862">Zinc</keyword>
<comment type="caution">
    <text evidence="3">The sequence shown here is derived from an EMBL/GenBank/DDBJ whole genome shotgun (WGS) entry which is preliminary data.</text>
</comment>
<keyword evidence="4" id="KW-1185">Reference proteome</keyword>
<name>A0ABQ9IGC5_9NEOP</name>
<dbReference type="PANTHER" id="PTHR47592:SF27">
    <property type="entry name" value="OS08G0421700 PROTEIN"/>
    <property type="match status" value="1"/>
</dbReference>